<evidence type="ECO:0000313" key="3">
    <source>
        <dbReference type="Proteomes" id="UP000034164"/>
    </source>
</evidence>
<feature type="transmembrane region" description="Helical" evidence="1">
    <location>
        <begin position="26"/>
        <end position="43"/>
    </location>
</feature>
<organism evidence="2 3">
    <name type="scientific">[Emmonsia] crescens</name>
    <dbReference type="NCBI Taxonomy" id="73230"/>
    <lineage>
        <taxon>Eukaryota</taxon>
        <taxon>Fungi</taxon>
        <taxon>Dikarya</taxon>
        <taxon>Ascomycota</taxon>
        <taxon>Pezizomycotina</taxon>
        <taxon>Eurotiomycetes</taxon>
        <taxon>Eurotiomycetidae</taxon>
        <taxon>Onygenales</taxon>
        <taxon>Ajellomycetaceae</taxon>
        <taxon>Emergomyces</taxon>
    </lineage>
</organism>
<feature type="transmembrane region" description="Helical" evidence="1">
    <location>
        <begin position="55"/>
        <end position="78"/>
    </location>
</feature>
<protein>
    <submittedName>
        <fullName evidence="2">Uncharacterized protein</fullName>
    </submittedName>
</protein>
<dbReference type="AlphaFoldDB" id="A0A0G2J9C9"/>
<dbReference type="EMBL" id="LCZI01000925">
    <property type="protein sequence ID" value="KKZ63761.1"/>
    <property type="molecule type" value="Genomic_DNA"/>
</dbReference>
<keyword evidence="1" id="KW-0472">Membrane</keyword>
<keyword evidence="1" id="KW-0812">Transmembrane</keyword>
<reference evidence="3" key="1">
    <citation type="journal article" date="2015" name="PLoS Genet.">
        <title>The dynamic genome and transcriptome of the human fungal pathogen Blastomyces and close relative Emmonsia.</title>
        <authorList>
            <person name="Munoz J.F."/>
            <person name="Gauthier G.M."/>
            <person name="Desjardins C.A."/>
            <person name="Gallo J.E."/>
            <person name="Holder J."/>
            <person name="Sullivan T.D."/>
            <person name="Marty A.J."/>
            <person name="Carmen J.C."/>
            <person name="Chen Z."/>
            <person name="Ding L."/>
            <person name="Gujja S."/>
            <person name="Magrini V."/>
            <person name="Misas E."/>
            <person name="Mitreva M."/>
            <person name="Priest M."/>
            <person name="Saif S."/>
            <person name="Whiston E.A."/>
            <person name="Young S."/>
            <person name="Zeng Q."/>
            <person name="Goldman W.E."/>
            <person name="Mardis E.R."/>
            <person name="Taylor J.W."/>
            <person name="McEwen J.G."/>
            <person name="Clay O.K."/>
            <person name="Klein B.S."/>
            <person name="Cuomo C.A."/>
        </authorList>
    </citation>
    <scope>NUCLEOTIDE SEQUENCE [LARGE SCALE GENOMIC DNA]</scope>
    <source>
        <strain evidence="3">UAMH 3008</strain>
    </source>
</reference>
<comment type="caution">
    <text evidence="2">The sequence shown here is derived from an EMBL/GenBank/DDBJ whole genome shotgun (WGS) entry which is preliminary data.</text>
</comment>
<gene>
    <name evidence="2" type="ORF">EMCG_00243</name>
</gene>
<accession>A0A0G2J9C9</accession>
<name>A0A0G2J9C9_9EURO</name>
<evidence type="ECO:0000256" key="1">
    <source>
        <dbReference type="SAM" id="Phobius"/>
    </source>
</evidence>
<evidence type="ECO:0000313" key="2">
    <source>
        <dbReference type="EMBL" id="KKZ63761.1"/>
    </source>
</evidence>
<sequence length="112" mass="13206">MKELTQNIHFFKEIINKNSDNSDFCLKQLVTAVITQLFFYIIIKRVQYNYIYIREVFIFLHIFDNLLSVMCFICTLSLDIKEINDDSFHLTVIAQILAFILKALVFSSALQE</sequence>
<dbReference type="Proteomes" id="UP000034164">
    <property type="component" value="Unassembled WGS sequence"/>
</dbReference>
<proteinExistence type="predicted"/>
<feature type="transmembrane region" description="Helical" evidence="1">
    <location>
        <begin position="90"/>
        <end position="110"/>
    </location>
</feature>
<dbReference type="OrthoDB" id="4199792at2759"/>
<dbReference type="VEuPathDB" id="FungiDB:EMCG_00243"/>
<keyword evidence="1" id="KW-1133">Transmembrane helix</keyword>